<dbReference type="EMBL" id="JAUFQU010000001">
    <property type="protein sequence ID" value="MDN3706150.1"/>
    <property type="molecule type" value="Genomic_DNA"/>
</dbReference>
<reference evidence="3" key="3">
    <citation type="submission" date="2023-06" db="EMBL/GenBank/DDBJ databases">
        <authorList>
            <person name="Lucena T."/>
            <person name="Sun Q."/>
        </authorList>
    </citation>
    <scope>NUCLEOTIDE SEQUENCE</scope>
    <source>
        <strain evidence="3">CECT 7184</strain>
    </source>
</reference>
<dbReference type="PANTHER" id="PTHR22946">
    <property type="entry name" value="DIENELACTONE HYDROLASE DOMAIN-CONTAINING PROTEIN-RELATED"/>
    <property type="match status" value="1"/>
</dbReference>
<dbReference type="InterPro" id="IPR002925">
    <property type="entry name" value="Dienelactn_hydro"/>
</dbReference>
<evidence type="ECO:0000313" key="4">
    <source>
        <dbReference type="EMBL" id="MDN3709531.1"/>
    </source>
</evidence>
<keyword evidence="1" id="KW-0732">Signal</keyword>
<name>A0ABT8CSI0_9FLAO</name>
<evidence type="ECO:0000313" key="5">
    <source>
        <dbReference type="Proteomes" id="UP001242368"/>
    </source>
</evidence>
<dbReference type="GO" id="GO:0016787">
    <property type="term" value="F:hydrolase activity"/>
    <property type="evidence" value="ECO:0007669"/>
    <property type="project" value="UniProtKB-KW"/>
</dbReference>
<evidence type="ECO:0000313" key="3">
    <source>
        <dbReference type="EMBL" id="MDN3706150.1"/>
    </source>
</evidence>
<feature type="domain" description="Dienelactone hydrolase" evidence="2">
    <location>
        <begin position="39"/>
        <end position="245"/>
    </location>
</feature>
<organism evidence="3 5">
    <name type="scientific">Paenimyroides ceti</name>
    <dbReference type="NCBI Taxonomy" id="395087"/>
    <lineage>
        <taxon>Bacteria</taxon>
        <taxon>Pseudomonadati</taxon>
        <taxon>Bacteroidota</taxon>
        <taxon>Flavobacteriia</taxon>
        <taxon>Flavobacteriales</taxon>
        <taxon>Flavobacteriaceae</taxon>
        <taxon>Paenimyroides</taxon>
    </lineage>
</organism>
<evidence type="ECO:0000259" key="2">
    <source>
        <dbReference type="Pfam" id="PF01738"/>
    </source>
</evidence>
<dbReference type="InterPro" id="IPR029058">
    <property type="entry name" value="AB_hydrolase_fold"/>
</dbReference>
<dbReference type="InterPro" id="IPR050261">
    <property type="entry name" value="FrsA_esterase"/>
</dbReference>
<feature type="signal peptide" evidence="1">
    <location>
        <begin position="1"/>
        <end position="20"/>
    </location>
</feature>
<accession>A0ABT8CSI0</accession>
<dbReference type="SUPFAM" id="SSF53474">
    <property type="entry name" value="alpha/beta-Hydrolases"/>
    <property type="match status" value="1"/>
</dbReference>
<dbReference type="PANTHER" id="PTHR22946:SF0">
    <property type="entry name" value="DIENELACTONE HYDROLASE DOMAIN-CONTAINING PROTEIN"/>
    <property type="match status" value="1"/>
</dbReference>
<dbReference type="RefSeq" id="WP_290362282.1">
    <property type="nucleotide sequence ID" value="NZ_JAUFQU010000001.1"/>
</dbReference>
<dbReference type="Gene3D" id="3.40.50.1820">
    <property type="entry name" value="alpha/beta hydrolase"/>
    <property type="match status" value="1"/>
</dbReference>
<reference evidence="3" key="1">
    <citation type="journal article" date="2014" name="Int. J. Syst. Evol. Microbiol.">
        <title>Complete genome of a new Firmicutes species belonging to the dominant human colonic microbiota ('Ruminococcus bicirculans') reveals two chromosomes and a selective capacity to utilize plant glucans.</title>
        <authorList>
            <consortium name="NISC Comparative Sequencing Program"/>
            <person name="Wegmann U."/>
            <person name="Louis P."/>
            <person name="Goesmann A."/>
            <person name="Henrissat B."/>
            <person name="Duncan S.H."/>
            <person name="Flint H.J."/>
        </authorList>
    </citation>
    <scope>NUCLEOTIDE SEQUENCE</scope>
    <source>
        <strain evidence="3">CECT 7184</strain>
    </source>
</reference>
<dbReference type="EMBL" id="JAUFQU010000040">
    <property type="protein sequence ID" value="MDN3709531.1"/>
    <property type="molecule type" value="Genomic_DNA"/>
</dbReference>
<evidence type="ECO:0000256" key="1">
    <source>
        <dbReference type="SAM" id="SignalP"/>
    </source>
</evidence>
<reference evidence="5" key="2">
    <citation type="journal article" date="2019" name="Int. J. Syst. Evol. Microbiol.">
        <title>The Global Catalogue of Microorganisms (GCM) 10K type strain sequencing project: providing services to taxonomists for standard genome sequencing and annotation.</title>
        <authorList>
            <consortium name="The Broad Institute Genomics Platform"/>
            <consortium name="The Broad Institute Genome Sequencing Center for Infectious Disease"/>
            <person name="Wu L."/>
            <person name="Ma J."/>
        </authorList>
    </citation>
    <scope>NUCLEOTIDE SEQUENCE [LARGE SCALE GENOMIC DNA]</scope>
    <source>
        <strain evidence="5">CECT 7184</strain>
    </source>
</reference>
<gene>
    <name evidence="3" type="ORF">QW060_03315</name>
    <name evidence="4" type="ORF">QW060_21385</name>
</gene>
<dbReference type="Pfam" id="PF01738">
    <property type="entry name" value="DLH"/>
    <property type="match status" value="1"/>
</dbReference>
<dbReference type="Proteomes" id="UP001242368">
    <property type="component" value="Unassembled WGS sequence"/>
</dbReference>
<proteinExistence type="predicted"/>
<keyword evidence="5" id="KW-1185">Reference proteome</keyword>
<protein>
    <submittedName>
        <fullName evidence="3">Dienelactone hydrolase family protein</fullName>
    </submittedName>
</protein>
<keyword evidence="3" id="KW-0378">Hydrolase</keyword>
<sequence length="247" mass="27206">MKINFLILIASLFMNSAMHAQSLQKVVYTDGSQQLNGWVTANKGMAKPGVLILPAWMGADDEARQAASDLEKQGYIAFIADIYGEGNVPQNSEQASKIATHYKTDFKAYQHRIALALEQLKKAGAQTDRLAVIGYCFGGTGALEAARAQLPVQGVVSIHGGLAKGTRPDEKFSTRILVLHGADDASVSETDIRNFTQEVNHSKADWQMIYYANSKHTFTNPASADYNKLMSQRAWKHTLLFLEEILK</sequence>
<feature type="chain" id="PRO_5045032488" evidence="1">
    <location>
        <begin position="21"/>
        <end position="247"/>
    </location>
</feature>
<comment type="caution">
    <text evidence="3">The sequence shown here is derived from an EMBL/GenBank/DDBJ whole genome shotgun (WGS) entry which is preliminary data.</text>
</comment>